<evidence type="ECO:0000259" key="18">
    <source>
        <dbReference type="SMART" id="SM00079"/>
    </source>
</evidence>
<dbReference type="InterPro" id="IPR019594">
    <property type="entry name" value="Glu/Gly-bd"/>
</dbReference>
<evidence type="ECO:0000256" key="10">
    <source>
        <dbReference type="ARBA" id="ARBA00023170"/>
    </source>
</evidence>
<evidence type="ECO:0000313" key="19">
    <source>
        <dbReference type="EMBL" id="KAF3446142.1"/>
    </source>
</evidence>
<dbReference type="InterPro" id="IPR001320">
    <property type="entry name" value="Iontro_rcpt_C"/>
</dbReference>
<dbReference type="InterPro" id="IPR028082">
    <property type="entry name" value="Peripla_BP_I"/>
</dbReference>
<evidence type="ECO:0000256" key="8">
    <source>
        <dbReference type="ARBA" id="ARBA00023065"/>
    </source>
</evidence>
<dbReference type="InterPro" id="IPR015683">
    <property type="entry name" value="Ionotropic_Glu_rcpt"/>
</dbReference>
<dbReference type="AlphaFoldDB" id="A0A8K0H5G5"/>
<feature type="disulfide bond" evidence="16">
    <location>
        <begin position="747"/>
        <end position="803"/>
    </location>
</feature>
<dbReference type="Proteomes" id="UP000796880">
    <property type="component" value="Unassembled WGS sequence"/>
</dbReference>
<organism evidence="19 20">
    <name type="scientific">Rhamnella rubrinervis</name>
    <dbReference type="NCBI Taxonomy" id="2594499"/>
    <lineage>
        <taxon>Eukaryota</taxon>
        <taxon>Viridiplantae</taxon>
        <taxon>Streptophyta</taxon>
        <taxon>Embryophyta</taxon>
        <taxon>Tracheophyta</taxon>
        <taxon>Spermatophyta</taxon>
        <taxon>Magnoliopsida</taxon>
        <taxon>eudicotyledons</taxon>
        <taxon>Gunneridae</taxon>
        <taxon>Pentapetalae</taxon>
        <taxon>rosids</taxon>
        <taxon>fabids</taxon>
        <taxon>Rosales</taxon>
        <taxon>Rhamnaceae</taxon>
        <taxon>rhamnoid group</taxon>
        <taxon>Rhamneae</taxon>
        <taxon>Rhamnella</taxon>
    </lineage>
</organism>
<keyword evidence="16" id="KW-1015">Disulfide bond</keyword>
<feature type="transmembrane region" description="Helical" evidence="17">
    <location>
        <begin position="575"/>
        <end position="597"/>
    </location>
</feature>
<evidence type="ECO:0000256" key="12">
    <source>
        <dbReference type="ARBA" id="ARBA00023286"/>
    </source>
</evidence>
<evidence type="ECO:0000256" key="2">
    <source>
        <dbReference type="ARBA" id="ARBA00008685"/>
    </source>
</evidence>
<dbReference type="OrthoDB" id="5984008at2759"/>
<dbReference type="GO" id="GO:0016020">
    <property type="term" value="C:membrane"/>
    <property type="evidence" value="ECO:0007669"/>
    <property type="project" value="UniProtKB-SubCell"/>
</dbReference>
<dbReference type="CDD" id="cd13686">
    <property type="entry name" value="GluR_Plant"/>
    <property type="match status" value="1"/>
</dbReference>
<dbReference type="Gene3D" id="3.40.50.2300">
    <property type="match status" value="2"/>
</dbReference>
<evidence type="ECO:0000256" key="13">
    <source>
        <dbReference type="ARBA" id="ARBA00023303"/>
    </source>
</evidence>
<dbReference type="FunFam" id="3.40.50.2300:FF:000310">
    <property type="entry name" value="Glutamate receptor"/>
    <property type="match status" value="1"/>
</dbReference>
<evidence type="ECO:0000256" key="17">
    <source>
        <dbReference type="SAM" id="Phobius"/>
    </source>
</evidence>
<comment type="subcellular location">
    <subcellularLocation>
        <location evidence="1">Membrane</location>
        <topology evidence="1">Multi-pass membrane protein</topology>
    </subcellularLocation>
</comment>
<evidence type="ECO:0000256" key="7">
    <source>
        <dbReference type="ARBA" id="ARBA00022989"/>
    </source>
</evidence>
<dbReference type="InterPro" id="IPR001828">
    <property type="entry name" value="ANF_lig-bd_rcpt"/>
</dbReference>
<keyword evidence="6" id="KW-0732">Signal</keyword>
<feature type="transmembrane region" description="Helical" evidence="17">
    <location>
        <begin position="821"/>
        <end position="845"/>
    </location>
</feature>
<comment type="caution">
    <text evidence="19">The sequence shown here is derived from an EMBL/GenBank/DDBJ whole genome shotgun (WGS) entry which is preliminary data.</text>
</comment>
<keyword evidence="13 15" id="KW-0407">Ion channel</keyword>
<dbReference type="Pfam" id="PF00060">
    <property type="entry name" value="Lig_chan"/>
    <property type="match status" value="1"/>
</dbReference>
<evidence type="ECO:0000256" key="9">
    <source>
        <dbReference type="ARBA" id="ARBA00023136"/>
    </source>
</evidence>
<evidence type="ECO:0000256" key="4">
    <source>
        <dbReference type="ARBA" id="ARBA00022448"/>
    </source>
</evidence>
<feature type="transmembrane region" description="Helical" evidence="17">
    <location>
        <begin position="639"/>
        <end position="663"/>
    </location>
</feature>
<name>A0A8K0H5G5_9ROSA</name>
<dbReference type="InterPro" id="IPR044440">
    <property type="entry name" value="GABAb_receptor_plant_PBP1"/>
</dbReference>
<feature type="domain" description="Ionotropic glutamate receptor C-terminal" evidence="18">
    <location>
        <begin position="449"/>
        <end position="799"/>
    </location>
</feature>
<keyword evidence="12 15" id="KW-1071">Ligand-gated ion channel</keyword>
<dbReference type="Pfam" id="PF10613">
    <property type="entry name" value="Lig_chan-Glu_bd"/>
    <property type="match status" value="1"/>
</dbReference>
<dbReference type="PANTHER" id="PTHR34836:SF1">
    <property type="entry name" value="OS09G0428600 PROTEIN"/>
    <property type="match status" value="1"/>
</dbReference>
<protein>
    <recommendedName>
        <fullName evidence="15">Glutamate receptor</fullName>
    </recommendedName>
</protein>
<evidence type="ECO:0000256" key="1">
    <source>
        <dbReference type="ARBA" id="ARBA00004141"/>
    </source>
</evidence>
<dbReference type="InterPro" id="IPR017103">
    <property type="entry name" value="Iontropic_Glu_rcpt_pln"/>
</dbReference>
<keyword evidence="7 17" id="KW-1133">Transmembrane helix</keyword>
<gene>
    <name evidence="19" type="ORF">FNV43_RR11321</name>
</gene>
<sequence length="939" mass="104491">MLMAMAQNTTIPVKVGVVLDLGAEVARIWLSCINVALSDFYASHGYYKTRLILSTRDSKEDVVAAAAAALDLIKIEQVQAILGPQTSMQASFIIELGNKAHVPILSFSATSPFLTSTRSPYFFRIAQNDSSLVKAISELVQSFGWREVVPIYVDNDYGQGLIPYLTDALTEVDTRVPYRSVISPSATNEQIETELLRLMTKQTRVFIVHMWYNLGSRVFTKAKEIGMMEKGYVWIITHGFTDLIGSLNSSAIDSMQGVLGVKIHVPRTKELRNFRVRWKREFQRHNPSIVDPQLNIMGLWAYDAVFALATAAEKVKVGTSYKTFDFQNIKDNPVNSMDLESFGVSRNGPNLCEALESTRFKGIAGVFDLVDGELKSTTFQIVNVIGESEKGIAFWTPQHGLTRTLMGLTNKTKYSSSTSANKSNLGPIIWPGDSTIIPKGWDIPTTEKRLRIGVPLKNGFTEFVKVTLDSVTNETKVEGFCIDVFKAAVEKLPYAISYDLIPFMMPNGDSSGNYNELIYQIYIGNFDAVVGDITIRENRSKYVDFMLPYTESGVVMVVPIKDKKSKSAWVFLEPLTWDLWVTSSCFFVFIGFVVWVLEHRINEDFRGPPLHQVGTSFWFSLSTLVFAHRERVVSNLARFVVIIWVFVVLILTQSYTASLTSLLTVQQLQPTVTDVTELKKNGDAIGCLNGSFVYELLISQGFDKAKIRPFDNVEECDELLSKGTAKGGIAAAIDETPNIKIFNAKYCSKYSTIGPIFKATGFGFAFPRGSPLAGDISRAILSVTEGDEMKKLENKWLMDSANCSLDSKPSISSNSLSLDSFWGLFLIAGVGSLSALIIFAGLFIYNHRHMLLQSDSKTSVWRRIGVMFRTFDQKDMSSHVFKKTKLGEGNDNVHDTATAMGSPNSNFPPSPSIYSDYTCSNDPEELITILNQHKSISNV</sequence>
<evidence type="ECO:0000256" key="16">
    <source>
        <dbReference type="PIRSR" id="PIRSR037090-50"/>
    </source>
</evidence>
<keyword evidence="11" id="KW-0325">Glycoprotein</keyword>
<keyword evidence="20" id="KW-1185">Reference proteome</keyword>
<keyword evidence="8 15" id="KW-0406">Ion transport</keyword>
<evidence type="ECO:0000256" key="5">
    <source>
        <dbReference type="ARBA" id="ARBA00022692"/>
    </source>
</evidence>
<dbReference type="CDD" id="cd19990">
    <property type="entry name" value="PBP1_GABAb_receptor_plant"/>
    <property type="match status" value="1"/>
</dbReference>
<dbReference type="PIRSF" id="PIRSF037090">
    <property type="entry name" value="Iontro_Glu-like_rcpt_pln"/>
    <property type="match status" value="1"/>
</dbReference>
<dbReference type="Gene3D" id="3.40.190.10">
    <property type="entry name" value="Periplasmic binding protein-like II"/>
    <property type="match status" value="2"/>
</dbReference>
<dbReference type="FunFam" id="3.40.190.10:FF:000103">
    <property type="entry name" value="Glutamate receptor"/>
    <property type="match status" value="1"/>
</dbReference>
<comment type="subunit">
    <text evidence="3">May form heteromers.</text>
</comment>
<evidence type="ECO:0000256" key="6">
    <source>
        <dbReference type="ARBA" id="ARBA00022729"/>
    </source>
</evidence>
<evidence type="ECO:0000313" key="20">
    <source>
        <dbReference type="Proteomes" id="UP000796880"/>
    </source>
</evidence>
<keyword evidence="9 15" id="KW-0472">Membrane</keyword>
<keyword evidence="4 15" id="KW-0813">Transport</keyword>
<reference evidence="19" key="1">
    <citation type="submission" date="2020-03" db="EMBL/GenBank/DDBJ databases">
        <title>A high-quality chromosome-level genome assembly of a woody plant with both climbing and erect habits, Rhamnella rubrinervis.</title>
        <authorList>
            <person name="Lu Z."/>
            <person name="Yang Y."/>
            <person name="Zhu X."/>
            <person name="Sun Y."/>
        </authorList>
    </citation>
    <scope>NUCLEOTIDE SEQUENCE</scope>
    <source>
        <strain evidence="19">BYM</strain>
        <tissue evidence="19">Leaf</tissue>
    </source>
</reference>
<evidence type="ECO:0000256" key="15">
    <source>
        <dbReference type="PIRNR" id="PIRNR037090"/>
    </source>
</evidence>
<keyword evidence="10 15" id="KW-0675">Receptor</keyword>
<keyword evidence="5 17" id="KW-0812">Transmembrane</keyword>
<accession>A0A8K0H5G5</accession>
<comment type="function">
    <text evidence="15">Glutamate-gated receptor that probably acts as non-selective cation channel.</text>
</comment>
<comment type="function">
    <text evidence="14">Glutamate-gated receptor that probably acts as a non-selective cation channel. May be involved in light-signal transduction and calcium homeostasis via the regulation of calcium influx into cells.</text>
</comment>
<dbReference type="Pfam" id="PF01094">
    <property type="entry name" value="ANF_receptor"/>
    <property type="match status" value="1"/>
</dbReference>
<dbReference type="SUPFAM" id="SSF53822">
    <property type="entry name" value="Periplasmic binding protein-like I"/>
    <property type="match status" value="1"/>
</dbReference>
<comment type="similarity">
    <text evidence="2 15">Belongs to the glutamate-gated ion channel (TC 1.A.10.1) family.</text>
</comment>
<dbReference type="PANTHER" id="PTHR34836">
    <property type="entry name" value="OS06G0188250 PROTEIN"/>
    <property type="match status" value="1"/>
</dbReference>
<evidence type="ECO:0000256" key="11">
    <source>
        <dbReference type="ARBA" id="ARBA00023180"/>
    </source>
</evidence>
<dbReference type="SUPFAM" id="SSF53850">
    <property type="entry name" value="Periplasmic binding protein-like II"/>
    <property type="match status" value="1"/>
</dbReference>
<dbReference type="FunFam" id="3.40.190.10:FF:000039">
    <property type="entry name" value="Glutamate receptor"/>
    <property type="match status" value="1"/>
</dbReference>
<evidence type="ECO:0000256" key="14">
    <source>
        <dbReference type="ARBA" id="ARBA00049638"/>
    </source>
</evidence>
<dbReference type="GO" id="GO:0015276">
    <property type="term" value="F:ligand-gated monoatomic ion channel activity"/>
    <property type="evidence" value="ECO:0007669"/>
    <property type="project" value="InterPro"/>
</dbReference>
<dbReference type="FunFam" id="3.40.50.2300:FF:000169">
    <property type="entry name" value="Glutamate receptor"/>
    <property type="match status" value="1"/>
</dbReference>
<dbReference type="EMBL" id="VOIH02000005">
    <property type="protein sequence ID" value="KAF3446142.1"/>
    <property type="molecule type" value="Genomic_DNA"/>
</dbReference>
<proteinExistence type="inferred from homology"/>
<dbReference type="Gene3D" id="1.10.287.70">
    <property type="match status" value="1"/>
</dbReference>
<dbReference type="SMART" id="SM00079">
    <property type="entry name" value="PBPe"/>
    <property type="match status" value="1"/>
</dbReference>
<evidence type="ECO:0000256" key="3">
    <source>
        <dbReference type="ARBA" id="ARBA00011095"/>
    </source>
</evidence>
<dbReference type="FunFam" id="1.10.287.70:FF:000037">
    <property type="entry name" value="Glutamate receptor"/>
    <property type="match status" value="1"/>
</dbReference>